<dbReference type="SMART" id="SM00342">
    <property type="entry name" value="HTH_ARAC"/>
    <property type="match status" value="1"/>
</dbReference>
<proteinExistence type="predicted"/>
<dbReference type="SUPFAM" id="SSF46689">
    <property type="entry name" value="Homeodomain-like"/>
    <property type="match status" value="1"/>
</dbReference>
<dbReference type="PROSITE" id="PS01124">
    <property type="entry name" value="HTH_ARAC_FAMILY_2"/>
    <property type="match status" value="1"/>
</dbReference>
<dbReference type="Gene3D" id="1.10.10.60">
    <property type="entry name" value="Homeodomain-like"/>
    <property type="match status" value="1"/>
</dbReference>
<sequence>MQTHAASTRPVPRLTAARDDLFLLSDRVLFVGALGDTWPHAVHAVKILVAYEGQFQIRFGNGPWQQARSAIVAPDEVHAVRGSRVFGHLAFILPERDGERYAIARSQISVPGLERLPHDLSLKVDESRVTDWLDAFFARAAECTARKPLDLRIARALEYLRFANAITTRLDPLSRSSALSPSRFSHLFREETAIPFRTYAQLMRIRAAVAYLGEGLGLSEAALASGFADHSHFGRSFRRMFGTKPGALVHGGRIHILGGGLSPLPEAPLIQPAT</sequence>
<evidence type="ECO:0000259" key="4">
    <source>
        <dbReference type="PROSITE" id="PS01124"/>
    </source>
</evidence>
<evidence type="ECO:0000313" key="6">
    <source>
        <dbReference type="Proteomes" id="UP001370348"/>
    </source>
</evidence>
<dbReference type="InterPro" id="IPR018062">
    <property type="entry name" value="HTH_AraC-typ_CS"/>
</dbReference>
<keyword evidence="3" id="KW-0804">Transcription</keyword>
<dbReference type="InterPro" id="IPR050204">
    <property type="entry name" value="AraC_XylS_family_regulators"/>
</dbReference>
<accession>A0ABZ2LRT7</accession>
<keyword evidence="6" id="KW-1185">Reference proteome</keyword>
<dbReference type="InterPro" id="IPR018060">
    <property type="entry name" value="HTH_AraC"/>
</dbReference>
<dbReference type="PANTHER" id="PTHR46796">
    <property type="entry name" value="HTH-TYPE TRANSCRIPTIONAL ACTIVATOR RHAS-RELATED"/>
    <property type="match status" value="1"/>
</dbReference>
<keyword evidence="1" id="KW-0805">Transcription regulation</keyword>
<dbReference type="RefSeq" id="WP_394822649.1">
    <property type="nucleotide sequence ID" value="NZ_CP089984.1"/>
</dbReference>
<dbReference type="PROSITE" id="PS00041">
    <property type="entry name" value="HTH_ARAC_FAMILY_1"/>
    <property type="match status" value="1"/>
</dbReference>
<protein>
    <submittedName>
        <fullName evidence="5">AraC family transcriptional regulator</fullName>
    </submittedName>
</protein>
<keyword evidence="2" id="KW-0238">DNA-binding</keyword>
<dbReference type="Pfam" id="PF12833">
    <property type="entry name" value="HTH_18"/>
    <property type="match status" value="1"/>
</dbReference>
<name>A0ABZ2LRT7_9BACT</name>
<evidence type="ECO:0000313" key="5">
    <source>
        <dbReference type="EMBL" id="WXB13030.1"/>
    </source>
</evidence>
<dbReference type="EMBL" id="CP089984">
    <property type="protein sequence ID" value="WXB13030.1"/>
    <property type="molecule type" value="Genomic_DNA"/>
</dbReference>
<feature type="domain" description="HTH araC/xylS-type" evidence="4">
    <location>
        <begin position="154"/>
        <end position="251"/>
    </location>
</feature>
<evidence type="ECO:0000256" key="1">
    <source>
        <dbReference type="ARBA" id="ARBA00023015"/>
    </source>
</evidence>
<gene>
    <name evidence="5" type="ORF">LZC94_34910</name>
</gene>
<dbReference type="Proteomes" id="UP001370348">
    <property type="component" value="Chromosome"/>
</dbReference>
<evidence type="ECO:0000256" key="3">
    <source>
        <dbReference type="ARBA" id="ARBA00023163"/>
    </source>
</evidence>
<organism evidence="5 6">
    <name type="scientific">Pendulispora albinea</name>
    <dbReference type="NCBI Taxonomy" id="2741071"/>
    <lineage>
        <taxon>Bacteria</taxon>
        <taxon>Pseudomonadati</taxon>
        <taxon>Myxococcota</taxon>
        <taxon>Myxococcia</taxon>
        <taxon>Myxococcales</taxon>
        <taxon>Sorangiineae</taxon>
        <taxon>Pendulisporaceae</taxon>
        <taxon>Pendulispora</taxon>
    </lineage>
</organism>
<dbReference type="InterPro" id="IPR009057">
    <property type="entry name" value="Homeodomain-like_sf"/>
</dbReference>
<evidence type="ECO:0000256" key="2">
    <source>
        <dbReference type="ARBA" id="ARBA00023125"/>
    </source>
</evidence>
<reference evidence="5 6" key="1">
    <citation type="submission" date="2021-12" db="EMBL/GenBank/DDBJ databases">
        <title>Discovery of the Pendulisporaceae a myxobacterial family with distinct sporulation behavior and unique specialized metabolism.</title>
        <authorList>
            <person name="Garcia R."/>
            <person name="Popoff A."/>
            <person name="Bader C.D."/>
            <person name="Loehr J."/>
            <person name="Walesch S."/>
            <person name="Walt C."/>
            <person name="Boldt J."/>
            <person name="Bunk B."/>
            <person name="Haeckl F.J.F.P.J."/>
            <person name="Gunesch A.P."/>
            <person name="Birkelbach J."/>
            <person name="Nuebel U."/>
            <person name="Pietschmann T."/>
            <person name="Bach T."/>
            <person name="Mueller R."/>
        </authorList>
    </citation>
    <scope>NUCLEOTIDE SEQUENCE [LARGE SCALE GENOMIC DNA]</scope>
    <source>
        <strain evidence="5 6">MSr11954</strain>
    </source>
</reference>